<evidence type="ECO:0008006" key="3">
    <source>
        <dbReference type="Google" id="ProtNLM"/>
    </source>
</evidence>
<name>A0A163A2A6_9FLAO</name>
<comment type="caution">
    <text evidence="1">The sequence shown here is derived from an EMBL/GenBank/DDBJ whole genome shotgun (WGS) entry which is preliminary data.</text>
</comment>
<evidence type="ECO:0000313" key="2">
    <source>
        <dbReference type="Proteomes" id="UP000076715"/>
    </source>
</evidence>
<dbReference type="PANTHER" id="PTHR46182:SF2">
    <property type="entry name" value="FI19480P1"/>
    <property type="match status" value="1"/>
</dbReference>
<sequence>MTKFYLFSKNKISSLPLHPLFKDRLGFYLFLLIFLSATSTAISQSCTLNAGLPQTICANDVMQLDGTSPSAVYVSGPIWSQVSGPTVIISDPTLDKPIITGFIPGNTYEFAFSAECPNGDTPSQTVAITVNPITIADAGSDIASCPDSTGSIIISGNSPGPGETGVWSIVGANNANVTINLPGSASTPITLPDTNAGTSTLRWTITGSGVSPCSSFDEITITNYGGELPISAGNDITLSNCYTVSQSTNFNASFGGNNINGQQGTWTFVSGPSDPTSSIANINNANSGISNLIEGTYTFRWDVVGPCASGSDTVSIIVPEATQDVTDATIDDDNIRLCDATATQVTLVGTTPDFTNETVLWELISGPAVTIVNPTNSTTQVTGLSNPNSYQFRYTITNTVTGCTSTDTGRVRYNSGSISITVNSGNDIVGTCGETSIDVPFSFVNGNQTQYSIISGPDDSAITFPTNYQTQSGTSATIDVFDVPGIYRVNFRRRRTGDQLTSCGEANDAINITISAPPSGSNAGTSQSFLCGQVDGTLAGSSVALGEQSVWTQVSGPNTATIADIYAQTTAISGMIPGTYIFRYTVSAGPTCTPPSVSDTTIEVSPVSNFPVNAGVDQIDICVGAPVQLAADPGTAAQTGVWTAADPGISFSDINDPNAIATGFSLASTTYTLTWTLDIVDNSGCTLAPASDTVDITTNADASPTAANAGVDQCLAGGVTNVSLSGNAPDPLDEEGLWTVSPSAGVTFAPNATQFDAVATVPSDGVYTFTWTIGYAAPPTNSCPTTADDVEIVIADVNTSVSAGTDKSLCLDPVLLSFDMDADPAPAGGTGTWTLVSGGRFSVDDENSPTATFSNLLDGTYVFEWVIDFGDCPVTTSADQVTVEIGIPPTTANIQGGDQVICAANNTTITADALVNPATESGVWSVVSGPNTPTINDPNNENITVTGLTTGTYVFNWTVTSSSPLCPTSTDTINVDVFAPTNAGADQDLCEVNSVLLEATSGTTGTWTQVANGAPVSTITQSPSNNNTANASVVPGNTYIFRFTTDYPTGPPNCNNSSEVTITVSSGPSVPPTAGADQVLCEADTTTATLAGSVPPGDVGLTAEWSFLAEPATSVANITTPGANNTTVTGLSEPGIYITMEFCY</sequence>
<keyword evidence="2" id="KW-1185">Reference proteome</keyword>
<dbReference type="Gene3D" id="2.60.40.10">
    <property type="entry name" value="Immunoglobulins"/>
    <property type="match status" value="6"/>
</dbReference>
<proteinExistence type="predicted"/>
<organism evidence="1 2">
    <name type="scientific">Aquimarina aggregata</name>
    <dbReference type="NCBI Taxonomy" id="1642818"/>
    <lineage>
        <taxon>Bacteria</taxon>
        <taxon>Pseudomonadati</taxon>
        <taxon>Bacteroidota</taxon>
        <taxon>Flavobacteriia</taxon>
        <taxon>Flavobacteriales</taxon>
        <taxon>Flavobacteriaceae</taxon>
        <taxon>Aquimarina</taxon>
    </lineage>
</organism>
<dbReference type="STRING" id="1642818.AWE51_24970"/>
<evidence type="ECO:0000313" key="1">
    <source>
        <dbReference type="EMBL" id="KZS40212.1"/>
    </source>
</evidence>
<protein>
    <recommendedName>
        <fullName evidence="3">Ig-like domain-containing protein</fullName>
    </recommendedName>
</protein>
<dbReference type="Pfam" id="PF22352">
    <property type="entry name" value="K319L-like_PKD"/>
    <property type="match status" value="1"/>
</dbReference>
<dbReference type="GO" id="GO:0031410">
    <property type="term" value="C:cytoplasmic vesicle"/>
    <property type="evidence" value="ECO:0007669"/>
    <property type="project" value="TreeGrafter"/>
</dbReference>
<dbReference type="InterPro" id="IPR029865">
    <property type="entry name" value="KIAA0319-like"/>
</dbReference>
<gene>
    <name evidence="1" type="ORF">AWE51_24970</name>
</gene>
<dbReference type="EMBL" id="LQRT01000014">
    <property type="protein sequence ID" value="KZS40212.1"/>
    <property type="molecule type" value="Genomic_DNA"/>
</dbReference>
<dbReference type="Proteomes" id="UP000076715">
    <property type="component" value="Unassembled WGS sequence"/>
</dbReference>
<dbReference type="InterPro" id="IPR013783">
    <property type="entry name" value="Ig-like_fold"/>
</dbReference>
<reference evidence="1 2" key="1">
    <citation type="submission" date="2016-01" db="EMBL/GenBank/DDBJ databases">
        <title>The draft genome sequence of Aquimarina sp. RZW4-3-2.</title>
        <authorList>
            <person name="Wang Y."/>
        </authorList>
    </citation>
    <scope>NUCLEOTIDE SEQUENCE [LARGE SCALE GENOMIC DNA]</scope>
    <source>
        <strain evidence="1 2">RZW4-3-2</strain>
    </source>
</reference>
<dbReference type="GO" id="GO:0016020">
    <property type="term" value="C:membrane"/>
    <property type="evidence" value="ECO:0007669"/>
    <property type="project" value="TreeGrafter"/>
</dbReference>
<dbReference type="OrthoDB" id="9805017at2"/>
<accession>A0A163A2A6</accession>
<dbReference type="RefSeq" id="WP_066314739.1">
    <property type="nucleotide sequence ID" value="NZ_LQRT01000014.1"/>
</dbReference>
<dbReference type="AlphaFoldDB" id="A0A163A2A6"/>
<dbReference type="PANTHER" id="PTHR46182">
    <property type="entry name" value="FI19480P1"/>
    <property type="match status" value="1"/>
</dbReference>